<evidence type="ECO:0000313" key="3">
    <source>
        <dbReference type="Proteomes" id="UP000001072"/>
    </source>
</evidence>
<protein>
    <submittedName>
        <fullName evidence="2">Uncharacterized protein</fullName>
    </submittedName>
</protein>
<gene>
    <name evidence="2" type="ORF">MELLADRAFT_86123</name>
</gene>
<sequence length="375" mass="41786">MIRPASPAPTRPGPSPVPADSHSDHPILNLSTAIINHASWRFTHGISFRTNHQAREDGQIQLPSKHIDPNVLEASSKKQAEDSVMMDMDTSTSEEPAGDKVSNDEVLSGNKNPGVQIDKDSKDPAELNNNHERWGKTVERPSFQEGYSIKTTTSDEAGLNREQLIELKREQYAKIVARTYQRLKTTMAEEGLDENKEGIEGEVNDLTGSLARVKFSLDQKAAELDRLITSNEPEIQITSALIVVSDSEDDNNRPRNVATKRKVPMGKAKAVTTQINPAIYFDLEAKEGHSDDDEKKRPSKKLRSQPKSTEFVTAEDDPKVDQPSKKEEIVEAKAIKKAKKSDADKPKKPAVYKVPESEFSIFARKNVDITVLQLW</sequence>
<evidence type="ECO:0000256" key="1">
    <source>
        <dbReference type="SAM" id="MobiDB-lite"/>
    </source>
</evidence>
<feature type="region of interest" description="Disordered" evidence="1">
    <location>
        <begin position="1"/>
        <end position="25"/>
    </location>
</feature>
<keyword evidence="3" id="KW-1185">Reference proteome</keyword>
<dbReference type="KEGG" id="mlr:MELLADRAFT_86123"/>
<dbReference type="HOGENOM" id="CLU_737858_0_0_1"/>
<dbReference type="AlphaFoldDB" id="F4SDL2"/>
<feature type="region of interest" description="Disordered" evidence="1">
    <location>
        <begin position="286"/>
        <end position="327"/>
    </location>
</feature>
<feature type="compositionally biased region" description="Pro residues" evidence="1">
    <location>
        <begin position="1"/>
        <end position="17"/>
    </location>
</feature>
<dbReference type="Proteomes" id="UP000001072">
    <property type="component" value="Unassembled WGS sequence"/>
</dbReference>
<dbReference type="RefSeq" id="XP_007419467.1">
    <property type="nucleotide sequence ID" value="XM_007419405.1"/>
</dbReference>
<dbReference type="InParanoid" id="F4SDL2"/>
<dbReference type="VEuPathDB" id="FungiDB:MELLADRAFT_86123"/>
<accession>F4SDL2</accession>
<evidence type="ECO:0000313" key="2">
    <source>
        <dbReference type="EMBL" id="EGF97264.1"/>
    </source>
</evidence>
<proteinExistence type="predicted"/>
<organism evidence="3">
    <name type="scientific">Melampsora larici-populina (strain 98AG31 / pathotype 3-4-7)</name>
    <name type="common">Poplar leaf rust fungus</name>
    <dbReference type="NCBI Taxonomy" id="747676"/>
    <lineage>
        <taxon>Eukaryota</taxon>
        <taxon>Fungi</taxon>
        <taxon>Dikarya</taxon>
        <taxon>Basidiomycota</taxon>
        <taxon>Pucciniomycotina</taxon>
        <taxon>Pucciniomycetes</taxon>
        <taxon>Pucciniales</taxon>
        <taxon>Melampsoraceae</taxon>
        <taxon>Melampsora</taxon>
    </lineage>
</organism>
<feature type="region of interest" description="Disordered" evidence="1">
    <location>
        <begin position="60"/>
        <end position="157"/>
    </location>
</feature>
<feature type="compositionally biased region" description="Basic and acidic residues" evidence="1">
    <location>
        <begin position="117"/>
        <end position="139"/>
    </location>
</feature>
<dbReference type="EMBL" id="GL883267">
    <property type="protein sequence ID" value="EGF97264.1"/>
    <property type="molecule type" value="Genomic_DNA"/>
</dbReference>
<dbReference type="GeneID" id="18934094"/>
<reference evidence="3" key="1">
    <citation type="journal article" date="2011" name="Proc. Natl. Acad. Sci. U.S.A.">
        <title>Obligate biotrophy features unraveled by the genomic analysis of rust fungi.</title>
        <authorList>
            <person name="Duplessis S."/>
            <person name="Cuomo C.A."/>
            <person name="Lin Y.-C."/>
            <person name="Aerts A."/>
            <person name="Tisserant E."/>
            <person name="Veneault-Fourrey C."/>
            <person name="Joly D.L."/>
            <person name="Hacquard S."/>
            <person name="Amselem J."/>
            <person name="Cantarel B.L."/>
            <person name="Chiu R."/>
            <person name="Coutinho P.M."/>
            <person name="Feau N."/>
            <person name="Field M."/>
            <person name="Frey P."/>
            <person name="Gelhaye E."/>
            <person name="Goldberg J."/>
            <person name="Grabherr M.G."/>
            <person name="Kodira C.D."/>
            <person name="Kohler A."/>
            <person name="Kuees U."/>
            <person name="Lindquist E.A."/>
            <person name="Lucas S.M."/>
            <person name="Mago R."/>
            <person name="Mauceli E."/>
            <person name="Morin E."/>
            <person name="Murat C."/>
            <person name="Pangilinan J.L."/>
            <person name="Park R."/>
            <person name="Pearson M."/>
            <person name="Quesneville H."/>
            <person name="Rouhier N."/>
            <person name="Sakthikumar S."/>
            <person name="Salamov A.A."/>
            <person name="Schmutz J."/>
            <person name="Selles B."/>
            <person name="Shapiro H."/>
            <person name="Tanguay P."/>
            <person name="Tuskan G.A."/>
            <person name="Henrissat B."/>
            <person name="Van de Peer Y."/>
            <person name="Rouze P."/>
            <person name="Ellis J.G."/>
            <person name="Dodds P.N."/>
            <person name="Schein J.E."/>
            <person name="Zhong S."/>
            <person name="Hamelin R.C."/>
            <person name="Grigoriev I.V."/>
            <person name="Szabo L.J."/>
            <person name="Martin F."/>
        </authorList>
    </citation>
    <scope>NUCLEOTIDE SEQUENCE [LARGE SCALE GENOMIC DNA]</scope>
    <source>
        <strain evidence="3">98AG31 / pathotype 3-4-7</strain>
    </source>
</reference>
<name>F4SDL2_MELLP</name>
<feature type="compositionally biased region" description="Basic and acidic residues" evidence="1">
    <location>
        <begin position="286"/>
        <end position="296"/>
    </location>
</feature>
<feature type="compositionally biased region" description="Basic and acidic residues" evidence="1">
    <location>
        <begin position="316"/>
        <end position="327"/>
    </location>
</feature>